<gene>
    <name evidence="1" type="primary">pcaQ</name>
    <name evidence="1" type="ORF">OXU80_01175</name>
</gene>
<proteinExistence type="predicted"/>
<protein>
    <submittedName>
        <fullName evidence="1">Pca operon transcription factor PcaQ</fullName>
    </submittedName>
</protein>
<evidence type="ECO:0000313" key="2">
    <source>
        <dbReference type="Proteomes" id="UP001163223"/>
    </source>
</evidence>
<reference evidence="1" key="1">
    <citation type="submission" date="2022-11" db="EMBL/GenBank/DDBJ databases">
        <title>beta-Carotene-producing bacterium, Jeongeuplla avenae sp. nov., alleviates the salt stress of Arabidopsis seedlings.</title>
        <authorList>
            <person name="Jiang L."/>
            <person name="Lee J."/>
        </authorList>
    </citation>
    <scope>NUCLEOTIDE SEQUENCE</scope>
    <source>
        <strain evidence="1">DY_R2A_6</strain>
    </source>
</reference>
<sequence length="306" mass="32958">MRMSAVRLRHLRAFVAVARQASVGRAARDLAITQPAVSKAIRELEQILGVELFDRARRGAVLSRFGEMFLRHAEASLSALRRGLEEVEDATAPHALPVRVGALPTVSARLLPDAIRRYQAHGLGAAPRVVTGPNEYLTEQLRQGDLDIVIGRMQEPEAMTGLVFEHLYSEPLVFAVRASHPLAGAPLSPCALGAFECLLPPPGSVIRPAVDRFFAAFNLPRPASVVETVSLAFSRRYVRASDAIWVISEGVVLEDLQSGEFARLAIDTGDTTGPVGITLRAGVLLSAPAEVLVKELREAAAEIRAA</sequence>
<keyword evidence="2" id="KW-1185">Reference proteome</keyword>
<dbReference type="Proteomes" id="UP001163223">
    <property type="component" value="Chromosome"/>
</dbReference>
<dbReference type="EMBL" id="CP113520">
    <property type="protein sequence ID" value="WAJ28896.1"/>
    <property type="molecule type" value="Genomic_DNA"/>
</dbReference>
<organism evidence="1 2">
    <name type="scientific">Antarcticirhabdus aurantiaca</name>
    <dbReference type="NCBI Taxonomy" id="2606717"/>
    <lineage>
        <taxon>Bacteria</taxon>
        <taxon>Pseudomonadati</taxon>
        <taxon>Pseudomonadota</taxon>
        <taxon>Alphaproteobacteria</taxon>
        <taxon>Hyphomicrobiales</taxon>
        <taxon>Aurantimonadaceae</taxon>
        <taxon>Antarcticirhabdus</taxon>
    </lineage>
</organism>
<evidence type="ECO:0000313" key="1">
    <source>
        <dbReference type="EMBL" id="WAJ28896.1"/>
    </source>
</evidence>
<accession>A0ACD4NPS3</accession>
<name>A0ACD4NPS3_9HYPH</name>